<organism evidence="1 2">
    <name type="scientific">Cupriavidus laharis</name>
    <dbReference type="NCBI Taxonomy" id="151654"/>
    <lineage>
        <taxon>Bacteria</taxon>
        <taxon>Pseudomonadati</taxon>
        <taxon>Pseudomonadota</taxon>
        <taxon>Betaproteobacteria</taxon>
        <taxon>Burkholderiales</taxon>
        <taxon>Burkholderiaceae</taxon>
        <taxon>Cupriavidus</taxon>
    </lineage>
</organism>
<gene>
    <name evidence="1" type="ORF">LMG23992_00357</name>
</gene>
<keyword evidence="2" id="KW-1185">Reference proteome</keyword>
<dbReference type="EMBL" id="CAJZAI010000001">
    <property type="protein sequence ID" value="CAG9165213.1"/>
    <property type="molecule type" value="Genomic_DNA"/>
</dbReference>
<evidence type="ECO:0000313" key="2">
    <source>
        <dbReference type="Proteomes" id="UP000727654"/>
    </source>
</evidence>
<name>A0ABM8WD35_9BURK</name>
<accession>A0ABM8WD35</accession>
<sequence length="70" mass="7969">MAERSRARSPCGAWEDFRETQLDEVPECAKKLILWRSFGERIAKSLYVRPPSEEATVMFALDRYCADAGG</sequence>
<comment type="caution">
    <text evidence="1">The sequence shown here is derived from an EMBL/GenBank/DDBJ whole genome shotgun (WGS) entry which is preliminary data.</text>
</comment>
<proteinExistence type="predicted"/>
<evidence type="ECO:0000313" key="1">
    <source>
        <dbReference type="EMBL" id="CAG9165213.1"/>
    </source>
</evidence>
<dbReference type="Proteomes" id="UP000727654">
    <property type="component" value="Unassembled WGS sequence"/>
</dbReference>
<protein>
    <submittedName>
        <fullName evidence="1">Uncharacterized protein</fullName>
    </submittedName>
</protein>
<reference evidence="1 2" key="1">
    <citation type="submission" date="2021-08" db="EMBL/GenBank/DDBJ databases">
        <authorList>
            <person name="Peeters C."/>
        </authorList>
    </citation>
    <scope>NUCLEOTIDE SEQUENCE [LARGE SCALE GENOMIC DNA]</scope>
    <source>
        <strain evidence="1 2">LMG 23992</strain>
    </source>
</reference>